<feature type="domain" description="eRF1/Pelota-like N-terminal" evidence="8">
    <location>
        <begin position="41"/>
        <end position="177"/>
    </location>
</feature>
<dbReference type="InterPro" id="IPR005141">
    <property type="entry name" value="eRF1_2"/>
</dbReference>
<accession>A0A6G1EQD1</accession>
<dbReference type="FunFam" id="3.30.1330.30:FF:000006">
    <property type="entry name" value="Peptide chain release factor subunit 1"/>
    <property type="match status" value="1"/>
</dbReference>
<feature type="non-terminal residue" evidence="9">
    <location>
        <position position="1"/>
    </location>
</feature>
<dbReference type="SUPFAM" id="SSF53137">
    <property type="entry name" value="Translational machinery components"/>
    <property type="match status" value="1"/>
</dbReference>
<evidence type="ECO:0000259" key="8">
    <source>
        <dbReference type="SMART" id="SM01194"/>
    </source>
</evidence>
<feature type="signal peptide" evidence="7">
    <location>
        <begin position="1"/>
        <end position="29"/>
    </location>
</feature>
<feature type="chain" id="PRO_5026247290" description="eRF1/Pelota-like N-terminal domain-containing protein" evidence="7">
    <location>
        <begin position="30"/>
        <end position="473"/>
    </location>
</feature>
<dbReference type="EMBL" id="SPHZ02000003">
    <property type="protein sequence ID" value="KAF0926831.1"/>
    <property type="molecule type" value="Genomic_DNA"/>
</dbReference>
<evidence type="ECO:0000256" key="2">
    <source>
        <dbReference type="ARBA" id="ARBA00005326"/>
    </source>
</evidence>
<dbReference type="PANTHER" id="PTHR10113">
    <property type="entry name" value="PEPTIDE CHAIN RELEASE FACTOR SUBUNIT 1"/>
    <property type="match status" value="1"/>
</dbReference>
<dbReference type="AlphaFoldDB" id="A0A6G1EQD1"/>
<gene>
    <name evidence="9" type="ORF">E2562_027418</name>
</gene>
<name>A0A6G1EQD1_9ORYZ</name>
<evidence type="ECO:0000256" key="6">
    <source>
        <dbReference type="ARBA" id="ARBA00045523"/>
    </source>
</evidence>
<dbReference type="SUPFAM" id="SSF55481">
    <property type="entry name" value="N-terminal domain of eukaryotic peptide chain release factor subunit 1, ERF1"/>
    <property type="match status" value="1"/>
</dbReference>
<dbReference type="InterPro" id="IPR024049">
    <property type="entry name" value="eRF1_1_sf"/>
</dbReference>
<evidence type="ECO:0000256" key="4">
    <source>
        <dbReference type="ARBA" id="ARBA00022604"/>
    </source>
</evidence>
<keyword evidence="3" id="KW-0963">Cytoplasm</keyword>
<dbReference type="Gene3D" id="3.30.960.10">
    <property type="entry name" value="eRF1 domain 1"/>
    <property type="match status" value="1"/>
</dbReference>
<dbReference type="NCBIfam" id="TIGR03676">
    <property type="entry name" value="aRF1_eRF1"/>
    <property type="match status" value="1"/>
</dbReference>
<dbReference type="InterPro" id="IPR004403">
    <property type="entry name" value="Peptide_chain-rel_eRF1/aRF1"/>
</dbReference>
<dbReference type="InterPro" id="IPR029064">
    <property type="entry name" value="Ribosomal_eL30-like_sf"/>
</dbReference>
<dbReference type="OrthoDB" id="10254527at2759"/>
<dbReference type="Gene3D" id="3.30.420.60">
    <property type="entry name" value="eRF1 domain 2"/>
    <property type="match status" value="1"/>
</dbReference>
<evidence type="ECO:0000256" key="3">
    <source>
        <dbReference type="ARBA" id="ARBA00022490"/>
    </source>
</evidence>
<dbReference type="InterPro" id="IPR005142">
    <property type="entry name" value="eRF1_3"/>
</dbReference>
<keyword evidence="7" id="KW-0732">Signal</keyword>
<comment type="function">
    <text evidence="6">Directs the termination of nascent peptide synthesis (translation) in response to the termination codons UAA, UAG and UGA. Modulates plant growth and development.</text>
</comment>
<evidence type="ECO:0000256" key="1">
    <source>
        <dbReference type="ARBA" id="ARBA00004496"/>
    </source>
</evidence>
<keyword evidence="5" id="KW-0648">Protein biosynthesis</keyword>
<dbReference type="FunFam" id="3.30.420.60:FF:000001">
    <property type="entry name" value="Eukaryotic peptide chain release factor subunit 1"/>
    <property type="match status" value="1"/>
</dbReference>
<comment type="subcellular location">
    <subcellularLocation>
        <location evidence="1">Cytoplasm</location>
    </subcellularLocation>
</comment>
<dbReference type="InterPro" id="IPR005140">
    <property type="entry name" value="eRF1_Pelota-like_N"/>
</dbReference>
<dbReference type="GO" id="GO:0003747">
    <property type="term" value="F:translation release factor activity"/>
    <property type="evidence" value="ECO:0007669"/>
    <property type="project" value="InterPro"/>
</dbReference>
<dbReference type="FunFam" id="3.30.960.10:FF:000001">
    <property type="entry name" value="Eukaryotic peptide chain release factor subunit 1"/>
    <property type="match status" value="1"/>
</dbReference>
<reference evidence="9 10" key="1">
    <citation type="submission" date="2019-11" db="EMBL/GenBank/DDBJ databases">
        <title>Whole genome sequence of Oryza granulata.</title>
        <authorList>
            <person name="Li W."/>
        </authorList>
    </citation>
    <scope>NUCLEOTIDE SEQUENCE [LARGE SCALE GENOMIC DNA]</scope>
    <source>
        <strain evidence="10">cv. Menghai</strain>
        <tissue evidence="9">Leaf</tissue>
    </source>
</reference>
<comment type="similarity">
    <text evidence="2">Belongs to the eukaryotic release factor 1 family.</text>
</comment>
<dbReference type="InterPro" id="IPR042226">
    <property type="entry name" value="eFR1_2_sf"/>
</dbReference>
<evidence type="ECO:0000256" key="7">
    <source>
        <dbReference type="SAM" id="SignalP"/>
    </source>
</evidence>
<dbReference type="Pfam" id="PF03465">
    <property type="entry name" value="eRF1_3"/>
    <property type="match status" value="1"/>
</dbReference>
<keyword evidence="4" id="KW-0341">Growth regulation</keyword>
<evidence type="ECO:0000313" key="10">
    <source>
        <dbReference type="Proteomes" id="UP000479710"/>
    </source>
</evidence>
<evidence type="ECO:0000256" key="5">
    <source>
        <dbReference type="ARBA" id="ARBA00022917"/>
    </source>
</evidence>
<evidence type="ECO:0000313" key="9">
    <source>
        <dbReference type="EMBL" id="KAF0926831.1"/>
    </source>
</evidence>
<dbReference type="Pfam" id="PF03463">
    <property type="entry name" value="eRF1_1"/>
    <property type="match status" value="1"/>
</dbReference>
<protein>
    <recommendedName>
        <fullName evidence="8">eRF1/Pelota-like N-terminal domain-containing protein</fullName>
    </recommendedName>
</protein>
<sequence>PPRSTSARTSFPLVIVLFLLLPGWPPRGGDRSGITTKMADSHETDKNIEIWKVKKLIKALDAARGNGTSMISLIMPPRDQVSRVTKMLGDEYGTASNIKSRVNRQSVLAAITSAQQRLKLYNRVPPNGLVLYTGTIITEEGKEKKVTFDFEPFRPINASLYLCDNKFHTEALNELLESDDKFGFIIMDGNGTLFGTLSGNSREVLHKFSVDLPKKHGRGGQSALRFARLRMEKRHNYVRKTAELATQFFINPATSQPNVSGLIIAGSADFKTELSQSDMFDQRLRAKILKVVDVSYGGENGFNQAIEISAEELSNVKFIQEKKLIGKYFEEISQDSGKYVFSVDDTMSALEMGAVETLIVWENLDINRYVLKNSVTGETMVKHLSKAQETDQSNFREKATSAELEVLDKTLLLEWFAENYRQFGCTLEFITNKSQEGSQFVRGFGGIGGILRYQVEINGYEDLSDEEYDEDYE</sequence>
<keyword evidence="10" id="KW-1185">Reference proteome</keyword>
<dbReference type="Proteomes" id="UP000479710">
    <property type="component" value="Unassembled WGS sequence"/>
</dbReference>
<dbReference type="Pfam" id="PF03464">
    <property type="entry name" value="eRF1_2"/>
    <property type="match status" value="1"/>
</dbReference>
<dbReference type="GO" id="GO:0005737">
    <property type="term" value="C:cytoplasm"/>
    <property type="evidence" value="ECO:0007669"/>
    <property type="project" value="UniProtKB-SubCell"/>
</dbReference>
<dbReference type="SMART" id="SM01194">
    <property type="entry name" value="eRF1_1"/>
    <property type="match status" value="1"/>
</dbReference>
<organism evidence="9 10">
    <name type="scientific">Oryza meyeriana var. granulata</name>
    <dbReference type="NCBI Taxonomy" id="110450"/>
    <lineage>
        <taxon>Eukaryota</taxon>
        <taxon>Viridiplantae</taxon>
        <taxon>Streptophyta</taxon>
        <taxon>Embryophyta</taxon>
        <taxon>Tracheophyta</taxon>
        <taxon>Spermatophyta</taxon>
        <taxon>Magnoliopsida</taxon>
        <taxon>Liliopsida</taxon>
        <taxon>Poales</taxon>
        <taxon>Poaceae</taxon>
        <taxon>BOP clade</taxon>
        <taxon>Oryzoideae</taxon>
        <taxon>Oryzeae</taxon>
        <taxon>Oryzinae</taxon>
        <taxon>Oryza</taxon>
        <taxon>Oryza meyeriana</taxon>
    </lineage>
</organism>
<comment type="caution">
    <text evidence="9">The sequence shown here is derived from an EMBL/GenBank/DDBJ whole genome shotgun (WGS) entry which is preliminary data.</text>
</comment>
<dbReference type="Gene3D" id="3.30.1330.30">
    <property type="match status" value="1"/>
</dbReference>
<proteinExistence type="inferred from homology"/>
<dbReference type="SUPFAM" id="SSF55315">
    <property type="entry name" value="L30e-like"/>
    <property type="match status" value="1"/>
</dbReference>